<dbReference type="PANTHER" id="PTHR13416:SF2">
    <property type="entry name" value="TRANSMEMBRANE PROTEIN 43"/>
    <property type="match status" value="1"/>
</dbReference>
<keyword evidence="6 7" id="KW-0472">Membrane</keyword>
<keyword evidence="9" id="KW-1185">Reference proteome</keyword>
<feature type="transmembrane region" description="Helical" evidence="7">
    <location>
        <begin position="284"/>
        <end position="302"/>
    </location>
</feature>
<feature type="transmembrane region" description="Helical" evidence="7">
    <location>
        <begin position="323"/>
        <end position="343"/>
    </location>
</feature>
<keyword evidence="5 7" id="KW-1133">Transmembrane helix</keyword>
<keyword evidence="3 7" id="KW-0812">Transmembrane</keyword>
<name>A0AAE4AT57_9HYPH</name>
<feature type="transmembrane region" description="Helical" evidence="7">
    <location>
        <begin position="349"/>
        <end position="370"/>
    </location>
</feature>
<protein>
    <submittedName>
        <fullName evidence="8">Uncharacterized protein</fullName>
    </submittedName>
</protein>
<dbReference type="EMBL" id="JAUSUL010000001">
    <property type="protein sequence ID" value="MDQ0314684.1"/>
    <property type="molecule type" value="Genomic_DNA"/>
</dbReference>
<evidence type="ECO:0000256" key="4">
    <source>
        <dbReference type="ARBA" id="ARBA00022824"/>
    </source>
</evidence>
<evidence type="ECO:0000256" key="5">
    <source>
        <dbReference type="ARBA" id="ARBA00022989"/>
    </source>
</evidence>
<evidence type="ECO:0000256" key="2">
    <source>
        <dbReference type="ARBA" id="ARBA00004586"/>
    </source>
</evidence>
<comment type="caution">
    <text evidence="8">The sequence shown here is derived from an EMBL/GenBank/DDBJ whole genome shotgun (WGS) entry which is preliminary data.</text>
</comment>
<evidence type="ECO:0000313" key="9">
    <source>
        <dbReference type="Proteomes" id="UP001229244"/>
    </source>
</evidence>
<gene>
    <name evidence="8" type="ORF">J2S73_001121</name>
</gene>
<evidence type="ECO:0000256" key="7">
    <source>
        <dbReference type="SAM" id="Phobius"/>
    </source>
</evidence>
<dbReference type="GO" id="GO:0071763">
    <property type="term" value="P:nuclear membrane organization"/>
    <property type="evidence" value="ECO:0007669"/>
    <property type="project" value="TreeGrafter"/>
</dbReference>
<accession>A0AAE4AT57</accession>
<feature type="transmembrane region" description="Helical" evidence="7">
    <location>
        <begin position="12"/>
        <end position="29"/>
    </location>
</feature>
<dbReference type="RefSeq" id="WP_306884469.1">
    <property type="nucleotide sequence ID" value="NZ_JAUSUL010000001.1"/>
</dbReference>
<evidence type="ECO:0000256" key="1">
    <source>
        <dbReference type="ARBA" id="ARBA00004127"/>
    </source>
</evidence>
<dbReference type="AlphaFoldDB" id="A0AAE4AT57"/>
<reference evidence="8" key="1">
    <citation type="submission" date="2023-07" db="EMBL/GenBank/DDBJ databases">
        <title>Genomic Encyclopedia of Type Strains, Phase IV (KMG-IV): sequencing the most valuable type-strain genomes for metagenomic binning, comparative biology and taxonomic classification.</title>
        <authorList>
            <person name="Goeker M."/>
        </authorList>
    </citation>
    <scope>NUCLEOTIDE SEQUENCE</scope>
    <source>
        <strain evidence="8">DSM 21202</strain>
    </source>
</reference>
<sequence>MSARDRSRRIKSTVFGIALVAVGAGLLHWNERRVADSWQTLTAGEAAVVPVSHGHIDPANEGRLVHVSGPVRTRATPTDPDYGMSAPGALRLERVAEMFQWVEHKRIIQNATETAARNKRTTYSYEREWVDRPVISRRFRREEGHENPPMPLKGRTFNLDRAEIGAFRVPGSQLAAVATPEPIPIPARKVDEIASTAGVEGDVHLVDGRLVFGTDPDDPQIGDIRLSFTQRYLGEATAVGLQRGDLVWPYETEGNGRIYLLRPGRVPVEDIFDHARSANLKEEWTLRVVGLALMFGGLIALIRRFSAGGGPVFARFGGVRGSVALALGLSIFIGAVAAGSGWYAVLPGFAITVLSGGAALALVVWGAGWWQGSRPGRASASEIT</sequence>
<dbReference type="InterPro" id="IPR012430">
    <property type="entry name" value="TMEM43_fam"/>
</dbReference>
<dbReference type="Pfam" id="PF07787">
    <property type="entry name" value="TMEM43"/>
    <property type="match status" value="1"/>
</dbReference>
<organism evidence="8 9">
    <name type="scientific">Amorphus orientalis</name>
    <dbReference type="NCBI Taxonomy" id="649198"/>
    <lineage>
        <taxon>Bacteria</taxon>
        <taxon>Pseudomonadati</taxon>
        <taxon>Pseudomonadota</taxon>
        <taxon>Alphaproteobacteria</taxon>
        <taxon>Hyphomicrobiales</taxon>
        <taxon>Amorphaceae</taxon>
        <taxon>Amorphus</taxon>
    </lineage>
</organism>
<dbReference type="GO" id="GO:0006629">
    <property type="term" value="P:lipid metabolic process"/>
    <property type="evidence" value="ECO:0007669"/>
    <property type="project" value="TreeGrafter"/>
</dbReference>
<dbReference type="GO" id="GO:0012505">
    <property type="term" value="C:endomembrane system"/>
    <property type="evidence" value="ECO:0007669"/>
    <property type="project" value="UniProtKB-SubCell"/>
</dbReference>
<evidence type="ECO:0000256" key="3">
    <source>
        <dbReference type="ARBA" id="ARBA00022692"/>
    </source>
</evidence>
<evidence type="ECO:0000313" key="8">
    <source>
        <dbReference type="EMBL" id="MDQ0314684.1"/>
    </source>
</evidence>
<proteinExistence type="predicted"/>
<keyword evidence="4" id="KW-0256">Endoplasmic reticulum</keyword>
<evidence type="ECO:0000256" key="6">
    <source>
        <dbReference type="ARBA" id="ARBA00023136"/>
    </source>
</evidence>
<dbReference type="Proteomes" id="UP001229244">
    <property type="component" value="Unassembled WGS sequence"/>
</dbReference>
<dbReference type="PANTHER" id="PTHR13416">
    <property type="match status" value="1"/>
</dbReference>
<comment type="subcellular location">
    <subcellularLocation>
        <location evidence="1">Endomembrane system</location>
        <topology evidence="1">Multi-pass membrane protein</topology>
    </subcellularLocation>
    <subcellularLocation>
        <location evidence="2">Endoplasmic reticulum membrane</location>
    </subcellularLocation>
</comment>